<gene>
    <name evidence="1" type="ORF">K8352_06970</name>
</gene>
<comment type="caution">
    <text evidence="1">The sequence shown here is derived from an EMBL/GenBank/DDBJ whole genome shotgun (WGS) entry which is preliminary data.</text>
</comment>
<organism evidence="1 2">
    <name type="scientific">Cerina litoralis</name>
    <dbReference type="NCBI Taxonomy" id="2874477"/>
    <lineage>
        <taxon>Bacteria</taxon>
        <taxon>Pseudomonadati</taxon>
        <taxon>Bacteroidota</taxon>
        <taxon>Flavobacteriia</taxon>
        <taxon>Flavobacteriales</taxon>
        <taxon>Flavobacteriaceae</taxon>
        <taxon>Cerina</taxon>
    </lineage>
</organism>
<protein>
    <submittedName>
        <fullName evidence="1">Uncharacterized protein</fullName>
    </submittedName>
</protein>
<evidence type="ECO:0000313" key="2">
    <source>
        <dbReference type="Proteomes" id="UP001200642"/>
    </source>
</evidence>
<name>A0AAE3JQQ1_9FLAO</name>
<proteinExistence type="predicted"/>
<keyword evidence="2" id="KW-1185">Reference proteome</keyword>
<dbReference type="Proteomes" id="UP001200642">
    <property type="component" value="Unassembled WGS sequence"/>
</dbReference>
<sequence length="55" mass="6332">MIFKGVANWEPEIPEEVESPDFAKLLPEAIPHFTTQGVYNLDEHPHLFFTQRAGH</sequence>
<evidence type="ECO:0000313" key="1">
    <source>
        <dbReference type="EMBL" id="MCG2460483.1"/>
    </source>
</evidence>
<reference evidence="1" key="1">
    <citation type="submission" date="2023-02" db="EMBL/GenBank/DDBJ databases">
        <title>Genome of Flavobacteriaceae gen. nov. sp. strain F89.</title>
        <authorList>
            <person name="Wang Y."/>
        </authorList>
    </citation>
    <scope>NUCLEOTIDE SEQUENCE</scope>
    <source>
        <strain evidence="1">F89</strain>
    </source>
</reference>
<dbReference type="EMBL" id="JAIRBC010000008">
    <property type="protein sequence ID" value="MCG2460483.1"/>
    <property type="molecule type" value="Genomic_DNA"/>
</dbReference>
<accession>A0AAE3JQQ1</accession>
<dbReference type="AlphaFoldDB" id="A0AAE3JQQ1"/>